<dbReference type="SMART" id="SM00213">
    <property type="entry name" value="UBQ"/>
    <property type="match status" value="1"/>
</dbReference>
<gene>
    <name evidence="3" type="ORF">C1645_779877</name>
</gene>
<dbReference type="PANTHER" id="PTHR36649">
    <property type="entry name" value="UBIQUITIN-LIKE DOMAIN-CONTAINING PROTEIN"/>
    <property type="match status" value="1"/>
</dbReference>
<name>A0A397SK07_9GLOM</name>
<dbReference type="InterPro" id="IPR000626">
    <property type="entry name" value="Ubiquitin-like_dom"/>
</dbReference>
<dbReference type="Gene3D" id="3.10.20.90">
    <property type="entry name" value="Phosphatidylinositol 3-kinase Catalytic Subunit, Chain A, domain 1"/>
    <property type="match status" value="1"/>
</dbReference>
<feature type="domain" description="Ubiquitin-like" evidence="2">
    <location>
        <begin position="127"/>
        <end position="204"/>
    </location>
</feature>
<protein>
    <recommendedName>
        <fullName evidence="2">Ubiquitin-like domain-containing protein</fullName>
    </recommendedName>
</protein>
<organism evidence="3 4">
    <name type="scientific">Glomus cerebriforme</name>
    <dbReference type="NCBI Taxonomy" id="658196"/>
    <lineage>
        <taxon>Eukaryota</taxon>
        <taxon>Fungi</taxon>
        <taxon>Fungi incertae sedis</taxon>
        <taxon>Mucoromycota</taxon>
        <taxon>Glomeromycotina</taxon>
        <taxon>Glomeromycetes</taxon>
        <taxon>Glomerales</taxon>
        <taxon>Glomeraceae</taxon>
        <taxon>Glomus</taxon>
    </lineage>
</organism>
<proteinExistence type="predicted"/>
<reference evidence="3 4" key="1">
    <citation type="submission" date="2018-06" db="EMBL/GenBank/DDBJ databases">
        <title>Comparative genomics reveals the genomic features of Rhizophagus irregularis, R. cerebriforme, R. diaphanum and Gigaspora rosea, and their symbiotic lifestyle signature.</title>
        <authorList>
            <person name="Morin E."/>
            <person name="San Clemente H."/>
            <person name="Chen E.C.H."/>
            <person name="De La Providencia I."/>
            <person name="Hainaut M."/>
            <person name="Kuo A."/>
            <person name="Kohler A."/>
            <person name="Murat C."/>
            <person name="Tang N."/>
            <person name="Roy S."/>
            <person name="Loubradou J."/>
            <person name="Henrissat B."/>
            <person name="Grigoriev I.V."/>
            <person name="Corradi N."/>
            <person name="Roux C."/>
            <person name="Martin F.M."/>
        </authorList>
    </citation>
    <scope>NUCLEOTIDE SEQUENCE [LARGE SCALE GENOMIC DNA]</scope>
    <source>
        <strain evidence="3 4">DAOM 227022</strain>
    </source>
</reference>
<keyword evidence="4" id="KW-1185">Reference proteome</keyword>
<dbReference type="InterPro" id="IPR029071">
    <property type="entry name" value="Ubiquitin-like_domsf"/>
</dbReference>
<dbReference type="EMBL" id="QKYT01000368">
    <property type="protein sequence ID" value="RIA86368.1"/>
    <property type="molecule type" value="Genomic_DNA"/>
</dbReference>
<dbReference type="SUPFAM" id="SSF54236">
    <property type="entry name" value="Ubiquitin-like"/>
    <property type="match status" value="1"/>
</dbReference>
<keyword evidence="1" id="KW-0812">Transmembrane</keyword>
<keyword evidence="1" id="KW-1133">Transmembrane helix</keyword>
<evidence type="ECO:0000259" key="2">
    <source>
        <dbReference type="PROSITE" id="PS50053"/>
    </source>
</evidence>
<evidence type="ECO:0000313" key="3">
    <source>
        <dbReference type="EMBL" id="RIA86368.1"/>
    </source>
</evidence>
<evidence type="ECO:0000313" key="4">
    <source>
        <dbReference type="Proteomes" id="UP000265703"/>
    </source>
</evidence>
<evidence type="ECO:0000256" key="1">
    <source>
        <dbReference type="SAM" id="Phobius"/>
    </source>
</evidence>
<dbReference type="Pfam" id="PF00240">
    <property type="entry name" value="ubiquitin"/>
    <property type="match status" value="1"/>
</dbReference>
<dbReference type="PANTHER" id="PTHR36649:SF29">
    <property type="entry name" value="PARP CATALYTIC DOMAIN-CONTAINING PROTEIN-RELATED"/>
    <property type="match status" value="1"/>
</dbReference>
<keyword evidence="1" id="KW-0472">Membrane</keyword>
<dbReference type="CDD" id="cd17039">
    <property type="entry name" value="Ubl_ubiquitin_like"/>
    <property type="match status" value="1"/>
</dbReference>
<feature type="transmembrane region" description="Helical" evidence="1">
    <location>
        <begin position="6"/>
        <end position="25"/>
    </location>
</feature>
<accession>A0A397SK07</accession>
<comment type="caution">
    <text evidence="3">The sequence shown here is derived from an EMBL/GenBank/DDBJ whole genome shotgun (WGS) entry which is preliminary data.</text>
</comment>
<dbReference type="Proteomes" id="UP000265703">
    <property type="component" value="Unassembled WGS sequence"/>
</dbReference>
<dbReference type="AlphaFoldDB" id="A0A397SK07"/>
<dbReference type="OrthoDB" id="428577at2759"/>
<dbReference type="PROSITE" id="PS50053">
    <property type="entry name" value="UBIQUITIN_2"/>
    <property type="match status" value="1"/>
</dbReference>
<sequence>MNENKILLLLCISICSSFLGLYVFIEIEQWSQYKEYNKPPFKIPPQHSHSHNKKLPFNSAVAVTSALTSITNSPVITYFEYLSREENDTRLYEELDFQIFYKAYLSGGILNNNNKHHHHHDDDNITFDVHIESLTGIKSIIKNLNSKTTVQELKERILENGIVSDTISQRLVFNGQRLINTSELRTYNISQDNVIYLDIRQREGSIYSIKYLNSDFLNSKSYLQSLENHHKHHRCEWKRIFLTTKGKNHYINRFWPTSYHGTSTRNARRFADDGLIHSKDYKFNFSHGIFTTPDIDLASSFAQSFVYNGSKYLVLLQNRVNPKTLVKLPFKKGGNNYWVSPSIDDVKPYCLLIKKIGYCK</sequence>